<organism evidence="1 2">
    <name type="scientific">Favolaschia claudopus</name>
    <dbReference type="NCBI Taxonomy" id="2862362"/>
    <lineage>
        <taxon>Eukaryota</taxon>
        <taxon>Fungi</taxon>
        <taxon>Dikarya</taxon>
        <taxon>Basidiomycota</taxon>
        <taxon>Agaricomycotina</taxon>
        <taxon>Agaricomycetes</taxon>
        <taxon>Agaricomycetidae</taxon>
        <taxon>Agaricales</taxon>
        <taxon>Marasmiineae</taxon>
        <taxon>Mycenaceae</taxon>
        <taxon>Favolaschia</taxon>
    </lineage>
</organism>
<sequence length="185" mass="19916">MPITFRPATHPAQSRTVLPTTASQILQKSCPDQFSQVQQIAQYSIGGRTGTKNTLFKVVPNQNGFVYTQGDKTAKSIPCTFLAGLVGTGFSSSRDLTVSESGRNDTVRPVLAWWLYSTVPEGSGESSAAILNARQNGRTCTSLAPASKEMASKIDIEGNGDGDVWRVPMKRNHGSKSLLRRALKG</sequence>
<name>A0AAV9ZNA8_9AGAR</name>
<dbReference type="Proteomes" id="UP001362999">
    <property type="component" value="Unassembled WGS sequence"/>
</dbReference>
<evidence type="ECO:0000313" key="2">
    <source>
        <dbReference type="Proteomes" id="UP001362999"/>
    </source>
</evidence>
<dbReference type="EMBL" id="JAWWNJ010000130">
    <property type="protein sequence ID" value="KAK6987678.1"/>
    <property type="molecule type" value="Genomic_DNA"/>
</dbReference>
<protein>
    <submittedName>
        <fullName evidence="1">Uncharacterized protein</fullName>
    </submittedName>
</protein>
<reference evidence="1 2" key="1">
    <citation type="journal article" date="2024" name="J Genomics">
        <title>Draft genome sequencing and assembly of Favolaschia claudopus CIRM-BRFM 2984 isolated from oak limbs.</title>
        <authorList>
            <person name="Navarro D."/>
            <person name="Drula E."/>
            <person name="Chaduli D."/>
            <person name="Cazenave R."/>
            <person name="Ahrendt S."/>
            <person name="Wang J."/>
            <person name="Lipzen A."/>
            <person name="Daum C."/>
            <person name="Barry K."/>
            <person name="Grigoriev I.V."/>
            <person name="Favel A."/>
            <person name="Rosso M.N."/>
            <person name="Martin F."/>
        </authorList>
    </citation>
    <scope>NUCLEOTIDE SEQUENCE [LARGE SCALE GENOMIC DNA]</scope>
    <source>
        <strain evidence="1 2">CIRM-BRFM 2984</strain>
    </source>
</reference>
<gene>
    <name evidence="1" type="ORF">R3P38DRAFT_3449828</name>
</gene>
<evidence type="ECO:0000313" key="1">
    <source>
        <dbReference type="EMBL" id="KAK6987678.1"/>
    </source>
</evidence>
<keyword evidence="2" id="KW-1185">Reference proteome</keyword>
<accession>A0AAV9ZNA8</accession>
<comment type="caution">
    <text evidence="1">The sequence shown here is derived from an EMBL/GenBank/DDBJ whole genome shotgun (WGS) entry which is preliminary data.</text>
</comment>
<proteinExistence type="predicted"/>
<dbReference type="AlphaFoldDB" id="A0AAV9ZNA8"/>